<comment type="caution">
    <text evidence="1">The sequence shown here is derived from an EMBL/GenBank/DDBJ whole genome shotgun (WGS) entry which is preliminary data.</text>
</comment>
<accession>A0A6G1CXB4</accession>
<sequence length="102" mass="11480">MTTLEHQGALLVHHLTALLLRHRQKLAPFASRAMEQQHEKTAPVTAGWEGARQSSLWRVVCWSKSGIRWSRTEQARRRADLSATPIEIRVVDSRGIEMAGGV</sequence>
<dbReference type="AlphaFoldDB" id="A0A6G1CXB4"/>
<name>A0A6G1CXB4_9ORYZ</name>
<reference evidence="1 2" key="1">
    <citation type="submission" date="2019-11" db="EMBL/GenBank/DDBJ databases">
        <title>Whole genome sequence of Oryza granulata.</title>
        <authorList>
            <person name="Li W."/>
        </authorList>
    </citation>
    <scope>NUCLEOTIDE SEQUENCE [LARGE SCALE GENOMIC DNA]</scope>
    <source>
        <strain evidence="2">cv. Menghai</strain>
        <tissue evidence="1">Leaf</tissue>
    </source>
</reference>
<evidence type="ECO:0000313" key="1">
    <source>
        <dbReference type="EMBL" id="KAF0904574.1"/>
    </source>
</evidence>
<dbReference type="EMBL" id="SPHZ02000008">
    <property type="protein sequence ID" value="KAF0904574.1"/>
    <property type="molecule type" value="Genomic_DNA"/>
</dbReference>
<organism evidence="1 2">
    <name type="scientific">Oryza meyeriana var. granulata</name>
    <dbReference type="NCBI Taxonomy" id="110450"/>
    <lineage>
        <taxon>Eukaryota</taxon>
        <taxon>Viridiplantae</taxon>
        <taxon>Streptophyta</taxon>
        <taxon>Embryophyta</taxon>
        <taxon>Tracheophyta</taxon>
        <taxon>Spermatophyta</taxon>
        <taxon>Magnoliopsida</taxon>
        <taxon>Liliopsida</taxon>
        <taxon>Poales</taxon>
        <taxon>Poaceae</taxon>
        <taxon>BOP clade</taxon>
        <taxon>Oryzoideae</taxon>
        <taxon>Oryzeae</taxon>
        <taxon>Oryzinae</taxon>
        <taxon>Oryza</taxon>
        <taxon>Oryza meyeriana</taxon>
    </lineage>
</organism>
<evidence type="ECO:0000313" key="2">
    <source>
        <dbReference type="Proteomes" id="UP000479710"/>
    </source>
</evidence>
<keyword evidence="2" id="KW-1185">Reference proteome</keyword>
<protein>
    <submittedName>
        <fullName evidence="1">Uncharacterized protein</fullName>
    </submittedName>
</protein>
<proteinExistence type="predicted"/>
<gene>
    <name evidence="1" type="ORF">E2562_035680</name>
</gene>
<dbReference type="Proteomes" id="UP000479710">
    <property type="component" value="Unassembled WGS sequence"/>
</dbReference>